<dbReference type="Proteomes" id="UP001556118">
    <property type="component" value="Unassembled WGS sequence"/>
</dbReference>
<dbReference type="PANTHER" id="PTHR42783:SF3">
    <property type="entry name" value="GLUTAMATE SYNTHASE [NADPH] SMALL CHAIN-RELATED"/>
    <property type="match status" value="1"/>
</dbReference>
<proteinExistence type="predicted"/>
<dbReference type="SUPFAM" id="SSF54862">
    <property type="entry name" value="4Fe-4S ferredoxins"/>
    <property type="match status" value="1"/>
</dbReference>
<name>A0ABV3RHD6_9SPHN</name>
<dbReference type="Gene3D" id="3.40.50.740">
    <property type="match status" value="1"/>
</dbReference>
<dbReference type="RefSeq" id="WP_367775569.1">
    <property type="nucleotide sequence ID" value="NZ_JBFNXR010000054.1"/>
</dbReference>
<evidence type="ECO:0000259" key="1">
    <source>
        <dbReference type="PROSITE" id="PS51379"/>
    </source>
</evidence>
<gene>
    <name evidence="2" type="ORF">ABUH87_18315</name>
</gene>
<protein>
    <submittedName>
        <fullName evidence="2">TAT-variant-translocated molybdopterin oxidoreductase</fullName>
    </submittedName>
</protein>
<dbReference type="InterPro" id="IPR009010">
    <property type="entry name" value="Asp_de-COase-like_dom_sf"/>
</dbReference>
<dbReference type="NCBIfam" id="TIGR04519">
    <property type="entry name" value="MoCo_extend_TAT"/>
    <property type="match status" value="1"/>
</dbReference>
<dbReference type="CDD" id="cd10551">
    <property type="entry name" value="PsrB"/>
    <property type="match status" value="1"/>
</dbReference>
<dbReference type="SUPFAM" id="SSF53706">
    <property type="entry name" value="Formate dehydrogenase/DMSO reductase, domains 1-3"/>
    <property type="match status" value="1"/>
</dbReference>
<dbReference type="PANTHER" id="PTHR42783">
    <property type="entry name" value="GLUTAMATE SYNTHASE [NADPH] SMALL CHAIN"/>
    <property type="match status" value="1"/>
</dbReference>
<accession>A0ABV3RHD6</accession>
<feature type="domain" description="4Fe-4S ferredoxin-type" evidence="1">
    <location>
        <begin position="812"/>
        <end position="842"/>
    </location>
</feature>
<sequence>MSEGALNDALVAVRSAKGRRYWRSLDELVDRADFRHRLKEEFPALARAASGLNRRDLLKCLGGTIALAGLDGCERAPDEEALPYVVQPEGEVPGEARHYASALELDGVAQPIVGETRAARPIKLEGNAAHPSCSGGSTPFMQAALLELYDPDRSGAPLYMGRPTEWARVDRELAQLRMRLDTTGGEGFRLLTGPVGSPTLLGQIEALVGRWPQARWHSWSPVTDRRAEAIESWLGMPAKRVIHLADAEAVVALDDDLLGAGPEQLWHANGWGERRRAYQAGEGAALLLVAEPSPTITGVTAGDRLPVAEARIGALLSGVAARLEITRSFPLNAEEEAWADRAAEKLRNHAGRSLVSVGAHHAPELHKLAFAINEKLGNLGKTERFLQPADALRPEPLQALVEEMRAGEVATLFVLGGNPVYATAGCTGFAEAFARVPLRFHAGLHADETGSRSHWHLPLAHHLECWSDGRGMEGTVAVTQPLVRPWLAVRSRHRLLADLMEDRRSDRELVRATWSDQHDDTAWEQALLVGHIPKTAPAPVASTPTTSTSFALSASEPERGLRLAVRPDPSVWDGSFASNPWLQELPKPLTKLTWGNAVHVSPALAAERGLANGDLVRVRAGIRSITGPIWVLPGQEADTVLVHLGYGRELGRVSQGVGFNAYPLLGEKGEVFLDVLGGREELATTQHHFEMEEDEYVRFVETAAKALPPEPPKANFYPPLKSEPAWGMAIDLDLCIGCNACITGCVAENNIPMVGKEEVAKGREMHWLRVDRYYEGSPENPTHAFQPVPCMHCEDAPCEMGCPVNAAVHSPDGLNLQVYNRCIGTRTCSSYCPYKVRRFNWFDYTGEDAPEMKAVRNPEVTVRSRGVMEKCTYCIQRISKARIEAKKENRPIRDGEVQTACQSACPTQAIVFGDQSDLDTAVSRRKASGRDYDLLPEANTRPRTTYQARIRKGETSE</sequence>
<evidence type="ECO:0000313" key="2">
    <source>
        <dbReference type="EMBL" id="MEW9857084.1"/>
    </source>
</evidence>
<reference evidence="2 3" key="1">
    <citation type="submission" date="2024-06" db="EMBL/GenBank/DDBJ databases">
        <title>Novosphingobium rhizovicinus M1R2S20.</title>
        <authorList>
            <person name="Sun J.-Q."/>
        </authorList>
    </citation>
    <scope>NUCLEOTIDE SEQUENCE [LARGE SCALE GENOMIC DNA]</scope>
    <source>
        <strain evidence="2 3">M1R2S20</strain>
    </source>
</reference>
<feature type="domain" description="4Fe-4S ferredoxin-type" evidence="1">
    <location>
        <begin position="726"/>
        <end position="756"/>
    </location>
</feature>
<dbReference type="Pfam" id="PF13247">
    <property type="entry name" value="Fer4_11"/>
    <property type="match status" value="1"/>
</dbReference>
<dbReference type="InterPro" id="IPR017896">
    <property type="entry name" value="4Fe4S_Fe-S-bd"/>
</dbReference>
<dbReference type="Gene3D" id="2.40.40.20">
    <property type="match status" value="1"/>
</dbReference>
<evidence type="ECO:0000313" key="3">
    <source>
        <dbReference type="Proteomes" id="UP001556118"/>
    </source>
</evidence>
<keyword evidence="3" id="KW-1185">Reference proteome</keyword>
<dbReference type="EMBL" id="JBFNXR010000054">
    <property type="protein sequence ID" value="MEW9857084.1"/>
    <property type="molecule type" value="Genomic_DNA"/>
</dbReference>
<dbReference type="Gene3D" id="3.30.70.20">
    <property type="match status" value="2"/>
</dbReference>
<dbReference type="CDD" id="cd02784">
    <property type="entry name" value="MopB_CT_PHLH"/>
    <property type="match status" value="1"/>
</dbReference>
<dbReference type="PROSITE" id="PS51379">
    <property type="entry name" value="4FE4S_FER_2"/>
    <property type="match status" value="2"/>
</dbReference>
<dbReference type="SUPFAM" id="SSF50692">
    <property type="entry name" value="ADC-like"/>
    <property type="match status" value="1"/>
</dbReference>
<dbReference type="InterPro" id="IPR030948">
    <property type="entry name" value="TAT_var_transloc_signal_dom"/>
</dbReference>
<organism evidence="2 3">
    <name type="scientific">Novosphingobium rhizovicinum</name>
    <dbReference type="NCBI Taxonomy" id="3228928"/>
    <lineage>
        <taxon>Bacteria</taxon>
        <taxon>Pseudomonadati</taxon>
        <taxon>Pseudomonadota</taxon>
        <taxon>Alphaproteobacteria</taxon>
        <taxon>Sphingomonadales</taxon>
        <taxon>Sphingomonadaceae</taxon>
        <taxon>Novosphingobium</taxon>
    </lineage>
</organism>
<comment type="caution">
    <text evidence="2">The sequence shown here is derived from an EMBL/GenBank/DDBJ whole genome shotgun (WGS) entry which is preliminary data.</text>
</comment>